<dbReference type="InterPro" id="IPR001962">
    <property type="entry name" value="Asn_synthase"/>
</dbReference>
<comment type="catalytic activity">
    <reaction evidence="3">
        <text>L-aspartate + L-glutamine + ATP + H2O = L-asparagine + L-glutamate + AMP + diphosphate + H(+)</text>
        <dbReference type="Rhea" id="RHEA:12228"/>
        <dbReference type="ChEBI" id="CHEBI:15377"/>
        <dbReference type="ChEBI" id="CHEBI:15378"/>
        <dbReference type="ChEBI" id="CHEBI:29985"/>
        <dbReference type="ChEBI" id="CHEBI:29991"/>
        <dbReference type="ChEBI" id="CHEBI:30616"/>
        <dbReference type="ChEBI" id="CHEBI:33019"/>
        <dbReference type="ChEBI" id="CHEBI:58048"/>
        <dbReference type="ChEBI" id="CHEBI:58359"/>
        <dbReference type="ChEBI" id="CHEBI:456215"/>
        <dbReference type="EC" id="6.3.5.4"/>
    </reaction>
</comment>
<dbReference type="EC" id="6.3.5.4" evidence="2"/>
<dbReference type="SUPFAM" id="SSF56235">
    <property type="entry name" value="N-terminal nucleophile aminohydrolases (Ntn hydrolases)"/>
    <property type="match status" value="1"/>
</dbReference>
<dbReference type="Pfam" id="PF00733">
    <property type="entry name" value="Asn_synthase"/>
    <property type="match status" value="1"/>
</dbReference>
<dbReference type="GO" id="GO:0004066">
    <property type="term" value="F:asparagine synthase (glutamine-hydrolyzing) activity"/>
    <property type="evidence" value="ECO:0007669"/>
    <property type="project" value="UniProtKB-EC"/>
</dbReference>
<dbReference type="InterPro" id="IPR029055">
    <property type="entry name" value="Ntn_hydrolases_N"/>
</dbReference>
<dbReference type="Proteomes" id="UP000032300">
    <property type="component" value="Chromosome"/>
</dbReference>
<dbReference type="OrthoDB" id="7053173at2"/>
<dbReference type="InterPro" id="IPR014729">
    <property type="entry name" value="Rossmann-like_a/b/a_fold"/>
</dbReference>
<dbReference type="InterPro" id="IPR051786">
    <property type="entry name" value="ASN_synthetase/amidase"/>
</dbReference>
<protein>
    <recommendedName>
        <fullName evidence="2">asparagine synthase (glutamine-hydrolyzing)</fullName>
        <ecNumber evidence="2">6.3.5.4</ecNumber>
    </recommendedName>
</protein>
<evidence type="ECO:0000313" key="5">
    <source>
        <dbReference type="EMBL" id="AJP73400.1"/>
    </source>
</evidence>
<dbReference type="Gene3D" id="3.40.50.620">
    <property type="entry name" value="HUPs"/>
    <property type="match status" value="1"/>
</dbReference>
<sequence length="583" mass="63289">MNKAFYLAVVARPGPEAAERMHRLTEKLQAPGMADLVAVPELRVVGDPAAAQLTLPNGRGIILGHLFRRVDSKRVTAMSGEEALSSRDFVKAYWGGYVAIRAFEDRVEILRDPSGMVPCYHAEIDGVHVLTSRPDLLFGTGLLDPIIDWTIVAQSLVYRDFRPARTCLRGVSELLPGAVLDLSERGASTHCAWSPWQFAQPAARITDPAEAITTLRDVMIVTLGAWAGCFERPMIEISGGLDSSIVAAGMRAPGPAIHCLTFGPAAGDASELPWARAVAEHLGYPLAELVADAATVDIGHSDAQDLPRPCARAFSQALDRPIQKVAAKLCIDAFFGGGGGDSMFCLTHSALPLIDRLTAEGLGRGIFESAGDIAQLTRTNIWKVLAAAARRLPRAHSSMPRPMTNAFLARHVPETLPWPEGNSWLAAPPGVPPGKRNHVWSIIGIQNQLEGYGREAMAPLLAPLLSQPIAETCIAIPTWYWCIGGNNRAVAREAFRDRLPASVIDRRTKVSFSSLAYRVIRANMTILREMLLDGALARQGLLDRERIAGFLDGTMADGEALPELMALVEVEAWVRHWEARSLR</sequence>
<gene>
    <name evidence="5" type="ORF">TS85_18795</name>
</gene>
<evidence type="ECO:0000313" key="6">
    <source>
        <dbReference type="Proteomes" id="UP000032300"/>
    </source>
</evidence>
<comment type="pathway">
    <text evidence="1">Amino-acid biosynthesis; L-asparagine biosynthesis; L-asparagine from L-aspartate (L-Gln route): step 1/1.</text>
</comment>
<accession>A0A7U4LGD1</accession>
<organism evidence="5 6">
    <name type="scientific">Sphingomonas hengshuiensis</name>
    <dbReference type="NCBI Taxonomy" id="1609977"/>
    <lineage>
        <taxon>Bacteria</taxon>
        <taxon>Pseudomonadati</taxon>
        <taxon>Pseudomonadota</taxon>
        <taxon>Alphaproteobacteria</taxon>
        <taxon>Sphingomonadales</taxon>
        <taxon>Sphingomonadaceae</taxon>
        <taxon>Sphingomonas</taxon>
    </lineage>
</organism>
<dbReference type="PANTHER" id="PTHR43284">
    <property type="entry name" value="ASPARAGINE SYNTHETASE (GLUTAMINE-HYDROLYZING)"/>
    <property type="match status" value="1"/>
</dbReference>
<evidence type="ECO:0000256" key="2">
    <source>
        <dbReference type="ARBA" id="ARBA00012737"/>
    </source>
</evidence>
<name>A0A7U4LGD1_9SPHN</name>
<proteinExistence type="predicted"/>
<dbReference type="PANTHER" id="PTHR43284:SF1">
    <property type="entry name" value="ASPARAGINE SYNTHETASE"/>
    <property type="match status" value="1"/>
</dbReference>
<dbReference type="AlphaFoldDB" id="A0A7U4LGD1"/>
<feature type="domain" description="Asparagine synthetase" evidence="4">
    <location>
        <begin position="237"/>
        <end position="575"/>
    </location>
</feature>
<keyword evidence="6" id="KW-1185">Reference proteome</keyword>
<evidence type="ECO:0000256" key="3">
    <source>
        <dbReference type="ARBA" id="ARBA00048741"/>
    </source>
</evidence>
<dbReference type="GO" id="GO:0006529">
    <property type="term" value="P:asparagine biosynthetic process"/>
    <property type="evidence" value="ECO:0007669"/>
    <property type="project" value="InterPro"/>
</dbReference>
<reference evidence="5 6" key="1">
    <citation type="journal article" date="2015" name="Int. J. Syst. Evol. Microbiol.">
        <title>Sphingomonas hengshuiensis sp. nov., isolated from lake wetland.</title>
        <authorList>
            <person name="Wei S."/>
            <person name="Wang T."/>
            <person name="Liu H."/>
            <person name="Zhang C."/>
            <person name="Guo J."/>
            <person name="Wang Q."/>
            <person name="Liang K."/>
            <person name="Zhang Z."/>
        </authorList>
    </citation>
    <scope>NUCLEOTIDE SEQUENCE [LARGE SCALE GENOMIC DNA]</scope>
    <source>
        <strain evidence="5 6">WHSC-8</strain>
    </source>
</reference>
<dbReference type="SUPFAM" id="SSF52402">
    <property type="entry name" value="Adenine nucleotide alpha hydrolases-like"/>
    <property type="match status" value="1"/>
</dbReference>
<dbReference type="EMBL" id="CP010836">
    <property type="protein sequence ID" value="AJP73400.1"/>
    <property type="molecule type" value="Genomic_DNA"/>
</dbReference>
<dbReference type="RefSeq" id="WP_044334272.1">
    <property type="nucleotide sequence ID" value="NZ_CP010836.1"/>
</dbReference>
<dbReference type="KEGG" id="sphi:TS85_18795"/>
<evidence type="ECO:0000259" key="4">
    <source>
        <dbReference type="Pfam" id="PF00733"/>
    </source>
</evidence>
<reference evidence="5 6" key="2">
    <citation type="submission" date="2015-02" db="EMBL/GenBank/DDBJ databases">
        <title>The complete genome of Sphingomonas hengshuiensis sp. WHSC-8 isolated from soil of Hengshui Lake.</title>
        <authorList>
            <person name="Wei S."/>
            <person name="Guo J."/>
            <person name="Su C."/>
            <person name="Wu R."/>
            <person name="Zhang Z."/>
            <person name="Liang K."/>
            <person name="Li H."/>
            <person name="Wang T."/>
            <person name="Liu H."/>
            <person name="Zhang C."/>
            <person name="Li Z."/>
            <person name="Wang Q."/>
            <person name="Meng J."/>
        </authorList>
    </citation>
    <scope>NUCLEOTIDE SEQUENCE [LARGE SCALE GENOMIC DNA]</scope>
    <source>
        <strain evidence="5 6">WHSC-8</strain>
    </source>
</reference>
<evidence type="ECO:0000256" key="1">
    <source>
        <dbReference type="ARBA" id="ARBA00005187"/>
    </source>
</evidence>